<dbReference type="AlphaFoldDB" id="A0A0F9UCE2"/>
<evidence type="ECO:0000313" key="2">
    <source>
        <dbReference type="EMBL" id="KKN58926.1"/>
    </source>
</evidence>
<protein>
    <submittedName>
        <fullName evidence="2">Uncharacterized protein</fullName>
    </submittedName>
</protein>
<accession>A0A0F9UCE2</accession>
<sequence>MTLYIGLYIGLGVAITAAYAAIGAIVHGLFERRSLLKHGHSLEKRRTNAKKYSIEYKEAETAEIWAHVVSILWFCAPVLFTMCYAGKLLLWFHKVLQGLHKGVMYARLESKGASDKDSKTGAYRS</sequence>
<comment type="caution">
    <text evidence="2">The sequence shown here is derived from an EMBL/GenBank/DDBJ whole genome shotgun (WGS) entry which is preliminary data.</text>
</comment>
<keyword evidence="1" id="KW-0472">Membrane</keyword>
<evidence type="ECO:0000256" key="1">
    <source>
        <dbReference type="SAM" id="Phobius"/>
    </source>
</evidence>
<organism evidence="2">
    <name type="scientific">marine sediment metagenome</name>
    <dbReference type="NCBI Taxonomy" id="412755"/>
    <lineage>
        <taxon>unclassified sequences</taxon>
        <taxon>metagenomes</taxon>
        <taxon>ecological metagenomes</taxon>
    </lineage>
</organism>
<keyword evidence="1" id="KW-1133">Transmembrane helix</keyword>
<feature type="transmembrane region" description="Helical" evidence="1">
    <location>
        <begin position="7"/>
        <end position="30"/>
    </location>
</feature>
<dbReference type="EMBL" id="LAZR01000745">
    <property type="protein sequence ID" value="KKN58926.1"/>
    <property type="molecule type" value="Genomic_DNA"/>
</dbReference>
<gene>
    <name evidence="2" type="ORF">LCGC14_0547280</name>
</gene>
<proteinExistence type="predicted"/>
<feature type="transmembrane region" description="Helical" evidence="1">
    <location>
        <begin position="64"/>
        <end position="85"/>
    </location>
</feature>
<reference evidence="2" key="1">
    <citation type="journal article" date="2015" name="Nature">
        <title>Complex archaea that bridge the gap between prokaryotes and eukaryotes.</title>
        <authorList>
            <person name="Spang A."/>
            <person name="Saw J.H."/>
            <person name="Jorgensen S.L."/>
            <person name="Zaremba-Niedzwiedzka K."/>
            <person name="Martijn J."/>
            <person name="Lind A.E."/>
            <person name="van Eijk R."/>
            <person name="Schleper C."/>
            <person name="Guy L."/>
            <person name="Ettema T.J."/>
        </authorList>
    </citation>
    <scope>NUCLEOTIDE SEQUENCE</scope>
</reference>
<name>A0A0F9UCE2_9ZZZZ</name>
<keyword evidence="1" id="KW-0812">Transmembrane</keyword>